<organism evidence="8 9">
    <name type="scientific">Scrofimicrobium canadense</name>
    <dbReference type="NCBI Taxonomy" id="2652290"/>
    <lineage>
        <taxon>Bacteria</taxon>
        <taxon>Bacillati</taxon>
        <taxon>Actinomycetota</taxon>
        <taxon>Actinomycetes</taxon>
        <taxon>Actinomycetales</taxon>
        <taxon>Actinomycetaceae</taxon>
        <taxon>Scrofimicrobium</taxon>
    </lineage>
</organism>
<feature type="transmembrane region" description="Helical" evidence="7">
    <location>
        <begin position="114"/>
        <end position="135"/>
    </location>
</feature>
<name>A0A6N7W4X3_9ACTO</name>
<comment type="subcellular location">
    <subcellularLocation>
        <location evidence="1">Cell membrane</location>
        <topology evidence="1">Multi-pass membrane protein</topology>
    </subcellularLocation>
</comment>
<evidence type="ECO:0000256" key="7">
    <source>
        <dbReference type="SAM" id="Phobius"/>
    </source>
</evidence>
<feature type="transmembrane region" description="Helical" evidence="7">
    <location>
        <begin position="84"/>
        <end position="102"/>
    </location>
</feature>
<evidence type="ECO:0000256" key="2">
    <source>
        <dbReference type="ARBA" id="ARBA00022475"/>
    </source>
</evidence>
<keyword evidence="9" id="KW-1185">Reference proteome</keyword>
<feature type="transmembrane region" description="Helical" evidence="7">
    <location>
        <begin position="316"/>
        <end position="333"/>
    </location>
</feature>
<keyword evidence="2" id="KW-1003">Cell membrane</keyword>
<feature type="transmembrane region" description="Helical" evidence="7">
    <location>
        <begin position="264"/>
        <end position="283"/>
    </location>
</feature>
<accession>A0A6N7W4X3</accession>
<evidence type="ECO:0000256" key="3">
    <source>
        <dbReference type="ARBA" id="ARBA00022692"/>
    </source>
</evidence>
<feature type="compositionally biased region" description="Polar residues" evidence="6">
    <location>
        <begin position="348"/>
        <end position="365"/>
    </location>
</feature>
<evidence type="ECO:0000313" key="9">
    <source>
        <dbReference type="Proteomes" id="UP000470875"/>
    </source>
</evidence>
<protein>
    <submittedName>
        <fullName evidence="8">ABC transporter permease</fullName>
    </submittedName>
</protein>
<keyword evidence="3 7" id="KW-0812">Transmembrane</keyword>
<feature type="transmembrane region" description="Helical" evidence="7">
    <location>
        <begin position="231"/>
        <end position="252"/>
    </location>
</feature>
<evidence type="ECO:0000313" key="8">
    <source>
        <dbReference type="EMBL" id="MSS84365.1"/>
    </source>
</evidence>
<dbReference type="GO" id="GO:0005886">
    <property type="term" value="C:plasma membrane"/>
    <property type="evidence" value="ECO:0007669"/>
    <property type="project" value="UniProtKB-SubCell"/>
</dbReference>
<evidence type="ECO:0000256" key="6">
    <source>
        <dbReference type="SAM" id="MobiDB-lite"/>
    </source>
</evidence>
<evidence type="ECO:0000256" key="4">
    <source>
        <dbReference type="ARBA" id="ARBA00022989"/>
    </source>
</evidence>
<dbReference type="PANTHER" id="PTHR32196:SF19">
    <property type="entry name" value="GALACTOFURANOSE TRANSPORTER PERMEASE PROTEIN YTFT"/>
    <property type="match status" value="1"/>
</dbReference>
<comment type="caution">
    <text evidence="8">The sequence shown here is derived from an EMBL/GenBank/DDBJ whole genome shotgun (WGS) entry which is preliminary data.</text>
</comment>
<proteinExistence type="predicted"/>
<dbReference type="EMBL" id="VULO01000006">
    <property type="protein sequence ID" value="MSS84365.1"/>
    <property type="molecule type" value="Genomic_DNA"/>
</dbReference>
<gene>
    <name evidence="8" type="ORF">FYJ24_06220</name>
</gene>
<evidence type="ECO:0000256" key="5">
    <source>
        <dbReference type="ARBA" id="ARBA00023136"/>
    </source>
</evidence>
<feature type="transmembrane region" description="Helical" evidence="7">
    <location>
        <begin position="290"/>
        <end position="310"/>
    </location>
</feature>
<keyword evidence="5 7" id="KW-0472">Membrane</keyword>
<dbReference type="CDD" id="cd06579">
    <property type="entry name" value="TM_PBP1_transp_AraH_like"/>
    <property type="match status" value="1"/>
</dbReference>
<feature type="region of interest" description="Disordered" evidence="6">
    <location>
        <begin position="346"/>
        <end position="365"/>
    </location>
</feature>
<dbReference type="GO" id="GO:0022857">
    <property type="term" value="F:transmembrane transporter activity"/>
    <property type="evidence" value="ECO:0007669"/>
    <property type="project" value="InterPro"/>
</dbReference>
<feature type="transmembrane region" description="Helical" evidence="7">
    <location>
        <begin position="181"/>
        <end position="202"/>
    </location>
</feature>
<sequence>MNSECYRSWRRCSVKDLLKNQLLWAGVVLLVLVGIVLAKNQTGIFGYVNGRITSPLIDILQDAPPIMMIALGMTLVIATSGIDLSVGSVMAVGGATAMQFLANSANGDSAAAAATAFVLAIVVGTACGAFSGFLVSVVRLQPFITTLIMMILGRGLANVVTGGKNTPGNSPTFNWITQGRLFGIPVGFIIAVIILLAVAALVRRTALGMNIEAVGINPVAAEMTGIRSSRILFMVYTISGLLAAIGGCFAVAQVGTVEVNSSGTGAALEMDAILAVVIGGTSLAGGKFHLGGSFLGALIVVTLTPAMVYLGVPAPAVPAVKAVVIIFICLLQSERLRGWFVRRKKPTGNGSQAQDKATTSKAVAA</sequence>
<dbReference type="Proteomes" id="UP000470875">
    <property type="component" value="Unassembled WGS sequence"/>
</dbReference>
<evidence type="ECO:0000256" key="1">
    <source>
        <dbReference type="ARBA" id="ARBA00004651"/>
    </source>
</evidence>
<dbReference type="AlphaFoldDB" id="A0A6N7W4X3"/>
<keyword evidence="4 7" id="KW-1133">Transmembrane helix</keyword>
<dbReference type="Pfam" id="PF02653">
    <property type="entry name" value="BPD_transp_2"/>
    <property type="match status" value="1"/>
</dbReference>
<dbReference type="InterPro" id="IPR001851">
    <property type="entry name" value="ABC_transp_permease"/>
</dbReference>
<dbReference type="PANTHER" id="PTHR32196">
    <property type="entry name" value="ABC TRANSPORTER PERMEASE PROTEIN YPHD-RELATED-RELATED"/>
    <property type="match status" value="1"/>
</dbReference>
<reference evidence="8 9" key="1">
    <citation type="submission" date="2019-08" db="EMBL/GenBank/DDBJ databases">
        <title>In-depth cultivation of the pig gut microbiome towards novel bacterial diversity and tailored functional studies.</title>
        <authorList>
            <person name="Wylensek D."/>
            <person name="Hitch T.C.A."/>
            <person name="Clavel T."/>
        </authorList>
    </citation>
    <scope>NUCLEOTIDE SEQUENCE [LARGE SCALE GENOMIC DNA]</scope>
    <source>
        <strain evidence="8 9">WB03_NA08</strain>
    </source>
</reference>
<feature type="transmembrane region" description="Helical" evidence="7">
    <location>
        <begin position="21"/>
        <end position="39"/>
    </location>
</feature>